<keyword evidence="2" id="KW-1185">Reference proteome</keyword>
<dbReference type="Proteomes" id="UP000007809">
    <property type="component" value="Chromosome"/>
</dbReference>
<evidence type="ECO:0000313" key="2">
    <source>
        <dbReference type="Proteomes" id="UP000007809"/>
    </source>
</evidence>
<proteinExistence type="predicted"/>
<dbReference type="AlphaFoldDB" id="F4CLH9"/>
<organism evidence="1 2">
    <name type="scientific">Pseudonocardia dioxanivorans (strain ATCC 55486 / DSM 44775 / JCM 13855 / CB1190)</name>
    <dbReference type="NCBI Taxonomy" id="675635"/>
    <lineage>
        <taxon>Bacteria</taxon>
        <taxon>Bacillati</taxon>
        <taxon>Actinomycetota</taxon>
        <taxon>Actinomycetes</taxon>
        <taxon>Pseudonocardiales</taxon>
        <taxon>Pseudonocardiaceae</taxon>
        <taxon>Pseudonocardia</taxon>
    </lineage>
</organism>
<reference evidence="1 2" key="1">
    <citation type="journal article" date="2011" name="J. Bacteriol.">
        <title>Genome sequence of the 1,4-dioxane-degrading Pseudonocardia dioxanivorans strain CB1190.</title>
        <authorList>
            <person name="Sales C.M."/>
            <person name="Mahendra S."/>
            <person name="Grostern A."/>
            <person name="Parales R.E."/>
            <person name="Goodwin L.A."/>
            <person name="Woyke T."/>
            <person name="Nolan M."/>
            <person name="Lapidus A."/>
            <person name="Chertkov O."/>
            <person name="Ovchinnikova G."/>
            <person name="Sczyrba A."/>
            <person name="Alvarez-Cohen L."/>
        </authorList>
    </citation>
    <scope>NUCLEOTIDE SEQUENCE [LARGE SCALE GENOMIC DNA]</scope>
    <source>
        <strain evidence="2">ATCC 55486 / DSM 44775 / JCM 13855 / CB1190</strain>
    </source>
</reference>
<dbReference type="KEGG" id="pdx:Psed_4889"/>
<protein>
    <submittedName>
        <fullName evidence="1">Uncharacterized protein</fullName>
    </submittedName>
</protein>
<sequence>MRSDHGLRYELAAVLGRRRTLVRLARVYPSGATLTARRRSAAA</sequence>
<dbReference type="EMBL" id="CP002593">
    <property type="protein sequence ID" value="AEA27032.1"/>
    <property type="molecule type" value="Genomic_DNA"/>
</dbReference>
<gene>
    <name evidence="1" type="ordered locus">Psed_4889</name>
</gene>
<name>F4CLH9_PSEUX</name>
<dbReference type="HOGENOM" id="CLU_3238553_0_0_11"/>
<evidence type="ECO:0000313" key="1">
    <source>
        <dbReference type="EMBL" id="AEA27032.1"/>
    </source>
</evidence>
<accession>F4CLH9</accession>
<dbReference type="RefSeq" id="WP_013676938.1">
    <property type="nucleotide sequence ID" value="NC_015312.1"/>
</dbReference>